<dbReference type="AlphaFoldDB" id="A0AAP2W7L3"/>
<dbReference type="RefSeq" id="WP_230742030.1">
    <property type="nucleotide sequence ID" value="NZ_PGCK01000007.1"/>
</dbReference>
<dbReference type="CDD" id="cd06174">
    <property type="entry name" value="MFS"/>
    <property type="match status" value="1"/>
</dbReference>
<dbReference type="InterPro" id="IPR036259">
    <property type="entry name" value="MFS_trans_sf"/>
</dbReference>
<comment type="caution">
    <text evidence="3">The sequence shown here is derived from an EMBL/GenBank/DDBJ whole genome shotgun (WGS) entry which is preliminary data.</text>
</comment>
<dbReference type="PANTHER" id="PTHR23526:SF2">
    <property type="entry name" value="MAJOR FACILITATOR SUPERFAMILY (MFS) PROFILE DOMAIN-CONTAINING PROTEIN"/>
    <property type="match status" value="1"/>
</dbReference>
<dbReference type="Proteomes" id="UP001320159">
    <property type="component" value="Unassembled WGS sequence"/>
</dbReference>
<feature type="transmembrane region" description="Helical" evidence="1">
    <location>
        <begin position="211"/>
        <end position="232"/>
    </location>
</feature>
<reference evidence="3 4" key="1">
    <citation type="submission" date="2017-11" db="EMBL/GenBank/DDBJ databases">
        <title>Isolation and Characterization of Family Methanocellaceae Species from Potential Methane Hydrate Area Offshore Southwestern Taiwan.</title>
        <authorList>
            <person name="Zhang W.-L."/>
            <person name="Chen W.-C."/>
            <person name="Lai M.-C."/>
            <person name="Chen S.-C."/>
        </authorList>
    </citation>
    <scope>NUCLEOTIDE SEQUENCE [LARGE SCALE GENOMIC DNA]</scope>
    <source>
        <strain evidence="3 4">CWC-04</strain>
    </source>
</reference>
<keyword evidence="1" id="KW-1133">Transmembrane helix</keyword>
<keyword evidence="1" id="KW-0812">Transmembrane</keyword>
<feature type="transmembrane region" description="Helical" evidence="1">
    <location>
        <begin position="336"/>
        <end position="356"/>
    </location>
</feature>
<dbReference type="EMBL" id="PGCK01000007">
    <property type="protein sequence ID" value="MCD1295181.1"/>
    <property type="molecule type" value="Genomic_DNA"/>
</dbReference>
<feature type="transmembrane region" description="Helical" evidence="1">
    <location>
        <begin position="244"/>
        <end position="263"/>
    </location>
</feature>
<name>A0AAP2W7L3_9EURY</name>
<feature type="transmembrane region" description="Helical" evidence="1">
    <location>
        <begin position="140"/>
        <end position="159"/>
    </location>
</feature>
<evidence type="ECO:0000313" key="3">
    <source>
        <dbReference type="EMBL" id="MCD1295181.1"/>
    </source>
</evidence>
<accession>A0AAP2W7L3</accession>
<evidence type="ECO:0000256" key="1">
    <source>
        <dbReference type="SAM" id="Phobius"/>
    </source>
</evidence>
<dbReference type="SUPFAM" id="SSF103473">
    <property type="entry name" value="MFS general substrate transporter"/>
    <property type="match status" value="1"/>
</dbReference>
<dbReference type="Gene3D" id="1.20.1250.20">
    <property type="entry name" value="MFS general substrate transporter like domains"/>
    <property type="match status" value="1"/>
</dbReference>
<keyword evidence="1" id="KW-0472">Membrane</keyword>
<organism evidence="3 4">
    <name type="scientific">Methanooceanicella nereidis</name>
    <dbReference type="NCBI Taxonomy" id="2052831"/>
    <lineage>
        <taxon>Archaea</taxon>
        <taxon>Methanobacteriati</taxon>
        <taxon>Methanobacteriota</taxon>
        <taxon>Stenosarchaea group</taxon>
        <taxon>Methanomicrobia</taxon>
        <taxon>Methanocellales</taxon>
        <taxon>Methanocellaceae</taxon>
        <taxon>Methanooceanicella</taxon>
    </lineage>
</organism>
<feature type="transmembrane region" description="Helical" evidence="1">
    <location>
        <begin position="73"/>
        <end position="92"/>
    </location>
</feature>
<gene>
    <name evidence="3" type="ORF">CUJ83_09240</name>
</gene>
<protein>
    <submittedName>
        <fullName evidence="3">MFS transporter</fullName>
    </submittedName>
</protein>
<dbReference type="GO" id="GO:0022857">
    <property type="term" value="F:transmembrane transporter activity"/>
    <property type="evidence" value="ECO:0007669"/>
    <property type="project" value="InterPro"/>
</dbReference>
<evidence type="ECO:0000259" key="2">
    <source>
        <dbReference type="PROSITE" id="PS50850"/>
    </source>
</evidence>
<proteinExistence type="predicted"/>
<dbReference type="InterPro" id="IPR052528">
    <property type="entry name" value="Sugar_transport-like"/>
</dbReference>
<feature type="transmembrane region" description="Helical" evidence="1">
    <location>
        <begin position="376"/>
        <end position="394"/>
    </location>
</feature>
<dbReference type="InterPro" id="IPR011701">
    <property type="entry name" value="MFS"/>
</dbReference>
<feature type="transmembrane region" description="Helical" evidence="1">
    <location>
        <begin position="165"/>
        <end position="183"/>
    </location>
</feature>
<sequence length="406" mass="45090">MSFKKISVLDVFLIAFILMYYGRLSVVLFIPQYAIDNGIPSPYYGLHFAMVSIGSAVSNILSIILLRHINTKNLFLGIGVISALYEILLYFYPTPEMLLIAGLLIGLAAGSFWSLTFLVVCEIIDTHKTSTIESFSKYNIVTTVMGAITPLAAGFIVHLYGYGTWLLSALAFLILSTVVIYMLKDPVYYKTYGQYPIKEDLSTVLKDKHTVVTFLLVMLLSTLTVNTWSSISRVFFANVGIRDYWLGIMSVVVSIVTIIIYYLLSKRKVTSRKMLGTLGILIFGAELVLIIFTSDPLIVFILEGVVGTAGIAMVGFATQSIIKNTFRERIYIGRPVFALGMHIANSIWFAGCGYIIAMYGGYESIGSILGIDVDQYGLRVMLVILAGLTFMWALSMWKYEGRMVDG</sequence>
<dbReference type="InterPro" id="IPR020846">
    <property type="entry name" value="MFS_dom"/>
</dbReference>
<evidence type="ECO:0000313" key="4">
    <source>
        <dbReference type="Proteomes" id="UP001320159"/>
    </source>
</evidence>
<feature type="transmembrane region" description="Helical" evidence="1">
    <location>
        <begin position="46"/>
        <end position="66"/>
    </location>
</feature>
<dbReference type="Pfam" id="PF07690">
    <property type="entry name" value="MFS_1"/>
    <property type="match status" value="1"/>
</dbReference>
<feature type="transmembrane region" description="Helical" evidence="1">
    <location>
        <begin position="12"/>
        <end position="34"/>
    </location>
</feature>
<feature type="transmembrane region" description="Helical" evidence="1">
    <location>
        <begin position="275"/>
        <end position="292"/>
    </location>
</feature>
<feature type="transmembrane region" description="Helical" evidence="1">
    <location>
        <begin position="298"/>
        <end position="316"/>
    </location>
</feature>
<dbReference type="PROSITE" id="PS50850">
    <property type="entry name" value="MFS"/>
    <property type="match status" value="1"/>
</dbReference>
<feature type="domain" description="Major facilitator superfamily (MFS) profile" evidence="2">
    <location>
        <begin position="1"/>
        <end position="187"/>
    </location>
</feature>
<feature type="transmembrane region" description="Helical" evidence="1">
    <location>
        <begin position="98"/>
        <end position="120"/>
    </location>
</feature>
<dbReference type="PANTHER" id="PTHR23526">
    <property type="entry name" value="INTEGRAL MEMBRANE TRANSPORT PROTEIN-RELATED"/>
    <property type="match status" value="1"/>
</dbReference>
<keyword evidence="4" id="KW-1185">Reference proteome</keyword>